<dbReference type="AlphaFoldDB" id="A0A396RZP9"/>
<dbReference type="RefSeq" id="WP_119701469.1">
    <property type="nucleotide sequence ID" value="NZ_QJSA01000009.1"/>
</dbReference>
<comment type="caution">
    <text evidence="8">The sequence shown here is derived from an EMBL/GenBank/DDBJ whole genome shotgun (WGS) entry which is preliminary data.</text>
</comment>
<feature type="signal peptide" evidence="6">
    <location>
        <begin position="1"/>
        <end position="22"/>
    </location>
</feature>
<evidence type="ECO:0000256" key="5">
    <source>
        <dbReference type="ARBA" id="ARBA00022729"/>
    </source>
</evidence>
<evidence type="ECO:0000313" key="9">
    <source>
        <dbReference type="Proteomes" id="UP000265745"/>
    </source>
</evidence>
<dbReference type="Proteomes" id="UP000265745">
    <property type="component" value="Unassembled WGS sequence"/>
</dbReference>
<dbReference type="EMBL" id="QJSA01000009">
    <property type="protein sequence ID" value="RHW20892.1"/>
    <property type="molecule type" value="Genomic_DNA"/>
</dbReference>
<protein>
    <submittedName>
        <fullName evidence="8">ABC transporter substrate-binding protein</fullName>
    </submittedName>
</protein>
<dbReference type="CDD" id="cd01146">
    <property type="entry name" value="FhuD"/>
    <property type="match status" value="1"/>
</dbReference>
<keyword evidence="4" id="KW-0408">Iron</keyword>
<dbReference type="GO" id="GO:1901678">
    <property type="term" value="P:iron coordination entity transport"/>
    <property type="evidence" value="ECO:0007669"/>
    <property type="project" value="UniProtKB-ARBA"/>
</dbReference>
<feature type="domain" description="Fe/B12 periplasmic-binding" evidence="7">
    <location>
        <begin position="25"/>
        <end position="284"/>
    </location>
</feature>
<evidence type="ECO:0000256" key="4">
    <source>
        <dbReference type="ARBA" id="ARBA00022496"/>
    </source>
</evidence>
<dbReference type="PANTHER" id="PTHR30532:SF1">
    <property type="entry name" value="IRON(3+)-HYDROXAMATE-BINDING PROTEIN FHUD"/>
    <property type="match status" value="1"/>
</dbReference>
<organism evidence="8 9">
    <name type="scientific">Pseudomonas jilinensis</name>
    <dbReference type="NCBI Taxonomy" id="2078689"/>
    <lineage>
        <taxon>Bacteria</taxon>
        <taxon>Pseudomonadati</taxon>
        <taxon>Pseudomonadota</taxon>
        <taxon>Gammaproteobacteria</taxon>
        <taxon>Pseudomonadales</taxon>
        <taxon>Pseudomonadaceae</taxon>
        <taxon>Pseudomonas</taxon>
    </lineage>
</organism>
<gene>
    <name evidence="8" type="ORF">C2846_10995</name>
</gene>
<dbReference type="InterPro" id="IPR002491">
    <property type="entry name" value="ABC_transptr_periplasmic_BD"/>
</dbReference>
<keyword evidence="4" id="KW-0406">Ion transport</keyword>
<dbReference type="PRINTS" id="PR01715">
    <property type="entry name" value="FERRIBNDNGPP"/>
</dbReference>
<sequence>MPLFALRFLLLFALLLSTITQASPRLASLDWTLGETLVALGAPPLAMAQVDDYHAWVGEPQMPDNVIDLGLRTQPNQELLAALAPERILISQMFTNLTPRLSRIAPVELVQLYTPGTDTWTQMLELTREVGRLAGRDQAAEQLIASTRARIDSLAGQLSRPQRPLLIIQFMDARHVRVFGPNGLYQVVLDQLGLDNAWTGGTNAWGFALVSIDALVGLDAQLVVVEPKPAGVERELARSALWQHLPGVADNQVITLPPVWSFGALPSCQRFAELLSAALEQAHD</sequence>
<keyword evidence="5 6" id="KW-0732">Signal</keyword>
<evidence type="ECO:0000256" key="3">
    <source>
        <dbReference type="ARBA" id="ARBA00022448"/>
    </source>
</evidence>
<proteinExistence type="inferred from homology"/>
<dbReference type="OrthoDB" id="6160519at2"/>
<evidence type="ECO:0000313" key="8">
    <source>
        <dbReference type="EMBL" id="RHW20892.1"/>
    </source>
</evidence>
<keyword evidence="4" id="KW-0410">Iron transport</keyword>
<dbReference type="SUPFAM" id="SSF53807">
    <property type="entry name" value="Helical backbone' metal receptor"/>
    <property type="match status" value="1"/>
</dbReference>
<evidence type="ECO:0000256" key="6">
    <source>
        <dbReference type="SAM" id="SignalP"/>
    </source>
</evidence>
<dbReference type="PANTHER" id="PTHR30532">
    <property type="entry name" value="IRON III DICITRATE-BINDING PERIPLASMIC PROTEIN"/>
    <property type="match status" value="1"/>
</dbReference>
<dbReference type="PROSITE" id="PS50983">
    <property type="entry name" value="FE_B12_PBP"/>
    <property type="match status" value="1"/>
</dbReference>
<comment type="similarity">
    <text evidence="2">Belongs to the bacterial solute-binding protein 8 family.</text>
</comment>
<comment type="subcellular location">
    <subcellularLocation>
        <location evidence="1">Cell envelope</location>
    </subcellularLocation>
</comment>
<reference evidence="8 9" key="1">
    <citation type="submission" date="2018-06" db="EMBL/GenBank/DDBJ databases">
        <title>Pseudomonas jilinensis sp. nov., isolated from the production water of Jilin Oilfield in China.</title>
        <authorList>
            <person name="Wang J."/>
        </authorList>
    </citation>
    <scope>NUCLEOTIDE SEQUENCE [LARGE SCALE GENOMIC DNA]</scope>
    <source>
        <strain evidence="8 9">JS15-10A1</strain>
    </source>
</reference>
<accession>A0A396RZP9</accession>
<evidence type="ECO:0000259" key="7">
    <source>
        <dbReference type="PROSITE" id="PS50983"/>
    </source>
</evidence>
<evidence type="ECO:0000256" key="1">
    <source>
        <dbReference type="ARBA" id="ARBA00004196"/>
    </source>
</evidence>
<dbReference type="InterPro" id="IPR051313">
    <property type="entry name" value="Bact_iron-sidero_bind"/>
</dbReference>
<keyword evidence="3" id="KW-0813">Transport</keyword>
<name>A0A396RZP9_9PSED</name>
<dbReference type="Gene3D" id="3.40.50.1980">
    <property type="entry name" value="Nitrogenase molybdenum iron protein domain"/>
    <property type="match status" value="2"/>
</dbReference>
<dbReference type="Pfam" id="PF01497">
    <property type="entry name" value="Peripla_BP_2"/>
    <property type="match status" value="1"/>
</dbReference>
<keyword evidence="9" id="KW-1185">Reference proteome</keyword>
<dbReference type="GO" id="GO:0030288">
    <property type="term" value="C:outer membrane-bounded periplasmic space"/>
    <property type="evidence" value="ECO:0007669"/>
    <property type="project" value="TreeGrafter"/>
</dbReference>
<feature type="chain" id="PRO_5017385852" evidence="6">
    <location>
        <begin position="23"/>
        <end position="284"/>
    </location>
</feature>
<evidence type="ECO:0000256" key="2">
    <source>
        <dbReference type="ARBA" id="ARBA00008814"/>
    </source>
</evidence>